<evidence type="ECO:0000259" key="2">
    <source>
        <dbReference type="Pfam" id="PF22691"/>
    </source>
</evidence>
<dbReference type="RefSeq" id="WP_109731490.1">
    <property type="nucleotide sequence ID" value="NZ_BAAACK010000011.1"/>
</dbReference>
<dbReference type="OrthoDB" id="9785768at2"/>
<comment type="caution">
    <text evidence="3">The sequence shown here is derived from an EMBL/GenBank/DDBJ whole genome shotgun (WGS) entry which is preliminary data.</text>
</comment>
<organism evidence="3 4">
    <name type="scientific">Faecalicatena orotica</name>
    <dbReference type="NCBI Taxonomy" id="1544"/>
    <lineage>
        <taxon>Bacteria</taxon>
        <taxon>Bacillati</taxon>
        <taxon>Bacillota</taxon>
        <taxon>Clostridia</taxon>
        <taxon>Lachnospirales</taxon>
        <taxon>Lachnospiraceae</taxon>
        <taxon>Faecalicatena</taxon>
    </lineage>
</organism>
<feature type="domain" description="Thiolase C-terminal" evidence="2">
    <location>
        <begin position="298"/>
        <end position="415"/>
    </location>
</feature>
<protein>
    <submittedName>
        <fullName evidence="3">Acetyl-CoA C-acetyltransferase</fullName>
    </submittedName>
</protein>
<dbReference type="InterPro" id="IPR016039">
    <property type="entry name" value="Thiolase-like"/>
</dbReference>
<keyword evidence="4" id="KW-1185">Reference proteome</keyword>
<dbReference type="Pfam" id="PF22691">
    <property type="entry name" value="Thiolase_C_1"/>
    <property type="match status" value="1"/>
</dbReference>
<dbReference type="EMBL" id="QGDL01000007">
    <property type="protein sequence ID" value="PWJ28950.1"/>
    <property type="molecule type" value="Genomic_DNA"/>
</dbReference>
<dbReference type="PANTHER" id="PTHR42870:SF1">
    <property type="entry name" value="NON-SPECIFIC LIPID-TRANSFER PROTEIN-LIKE 2"/>
    <property type="match status" value="1"/>
</dbReference>
<dbReference type="InterPro" id="IPR055140">
    <property type="entry name" value="Thiolase_C_2"/>
</dbReference>
<dbReference type="GO" id="GO:0016747">
    <property type="term" value="F:acyltransferase activity, transferring groups other than amino-acyl groups"/>
    <property type="evidence" value="ECO:0007669"/>
    <property type="project" value="InterPro"/>
</dbReference>
<reference evidence="3 4" key="1">
    <citation type="submission" date="2018-05" db="EMBL/GenBank/DDBJ databases">
        <title>The Hungate 1000. A catalogue of reference genomes from the rumen microbiome.</title>
        <authorList>
            <person name="Kelly W."/>
        </authorList>
    </citation>
    <scope>NUCLEOTIDE SEQUENCE [LARGE SCALE GENOMIC DNA]</scope>
    <source>
        <strain evidence="3 4">NLAE-zl-C242</strain>
    </source>
</reference>
<name>A0A2Y9C5D6_9FIRM</name>
<evidence type="ECO:0000313" key="3">
    <source>
        <dbReference type="EMBL" id="PWJ28950.1"/>
    </source>
</evidence>
<dbReference type="Pfam" id="PF00108">
    <property type="entry name" value="Thiolase_N"/>
    <property type="match status" value="1"/>
</dbReference>
<dbReference type="SUPFAM" id="SSF53901">
    <property type="entry name" value="Thiolase-like"/>
    <property type="match status" value="1"/>
</dbReference>
<keyword evidence="3" id="KW-0808">Transferase</keyword>
<dbReference type="InterPro" id="IPR020616">
    <property type="entry name" value="Thiolase_N"/>
</dbReference>
<gene>
    <name evidence="3" type="ORF">A8806_10798</name>
</gene>
<accession>A0A2Y9C5D6</accession>
<dbReference type="PIRSF" id="PIRSF000429">
    <property type="entry name" value="Ac-CoA_Ac_transf"/>
    <property type="match status" value="1"/>
</dbReference>
<dbReference type="Gene3D" id="3.40.47.10">
    <property type="match status" value="1"/>
</dbReference>
<dbReference type="Proteomes" id="UP000245845">
    <property type="component" value="Unassembled WGS sequence"/>
</dbReference>
<dbReference type="AlphaFoldDB" id="A0A2Y9C5D6"/>
<dbReference type="CDD" id="cd00829">
    <property type="entry name" value="SCP-x_thiolase"/>
    <property type="match status" value="1"/>
</dbReference>
<feature type="domain" description="Thiolase N-terminal" evidence="1">
    <location>
        <begin position="15"/>
        <end position="139"/>
    </location>
</feature>
<dbReference type="PANTHER" id="PTHR42870">
    <property type="entry name" value="ACETYL-COA C-ACETYLTRANSFERASE"/>
    <property type="match status" value="1"/>
</dbReference>
<sequence>MVEGKLGKYARSVSIIGIGATPFCNIDEDPDMKGLTEGEFFGHAALMAMEDAGLEPRDVDYFYHGSANPKFFNFAATPNMQVAEWFGMRGKGSVHHSEACCSGYVGLEEAVKDVASGAHDIVLTGCVEMACGLPVMGKPAHIRRTITTEDVIPDLEAIMDRAYTRALGGGHIGQDDWMDLYRDEYGLTETQIDDVLNTMSYHGRRAAALNPLAMLRTPFEEIAKQYGFDDPMEYLRSPFNPKTTQYLRVTGNAPSADGAACVIVCPTEMASKFKQKPIEVLGIGASCLELMQPHNEMEITKEAARQVYETTGLTPEDIDLLLVNDFVLCSQLLAAEEVGYLPKGEGWKWVMEGRTAFDGDRPINPHGGRTSYGHAYGASGMADVYEAVLQLRGQAGSHQVKNQPKTAMLRGFGGGQNCRIPILRTVD</sequence>
<dbReference type="InterPro" id="IPR002155">
    <property type="entry name" value="Thiolase"/>
</dbReference>
<evidence type="ECO:0000313" key="4">
    <source>
        <dbReference type="Proteomes" id="UP000245845"/>
    </source>
</evidence>
<proteinExistence type="predicted"/>
<evidence type="ECO:0000259" key="1">
    <source>
        <dbReference type="Pfam" id="PF00108"/>
    </source>
</evidence>